<evidence type="ECO:0000256" key="2">
    <source>
        <dbReference type="SAM" id="Phobius"/>
    </source>
</evidence>
<accession>A0A347WAX5</accession>
<dbReference type="AlphaFoldDB" id="A0A347WAX5"/>
<name>A0A347WAX5_9PROT</name>
<dbReference type="KEGG" id="ksc:CD178_01234"/>
<protein>
    <submittedName>
        <fullName evidence="3">Uncharacterized protein</fullName>
    </submittedName>
</protein>
<organism evidence="3 4">
    <name type="scientific">Komagataeibacter saccharivorans</name>
    <dbReference type="NCBI Taxonomy" id="265959"/>
    <lineage>
        <taxon>Bacteria</taxon>
        <taxon>Pseudomonadati</taxon>
        <taxon>Pseudomonadota</taxon>
        <taxon>Alphaproteobacteria</taxon>
        <taxon>Acetobacterales</taxon>
        <taxon>Acetobacteraceae</taxon>
        <taxon>Komagataeibacter</taxon>
    </lineage>
</organism>
<feature type="compositionally biased region" description="Polar residues" evidence="1">
    <location>
        <begin position="1"/>
        <end position="17"/>
    </location>
</feature>
<keyword evidence="2" id="KW-0472">Membrane</keyword>
<gene>
    <name evidence="3" type="ORF">CD178_01234</name>
</gene>
<evidence type="ECO:0000256" key="1">
    <source>
        <dbReference type="SAM" id="MobiDB-lite"/>
    </source>
</evidence>
<dbReference type="Proteomes" id="UP000264120">
    <property type="component" value="Chromosome"/>
</dbReference>
<dbReference type="EMBL" id="CP023036">
    <property type="protein sequence ID" value="AXY22018.1"/>
    <property type="molecule type" value="Genomic_DNA"/>
</dbReference>
<evidence type="ECO:0000313" key="3">
    <source>
        <dbReference type="EMBL" id="AXY22018.1"/>
    </source>
</evidence>
<keyword evidence="4" id="KW-1185">Reference proteome</keyword>
<reference evidence="3 4" key="1">
    <citation type="submission" date="2017-08" db="EMBL/GenBank/DDBJ databases">
        <title>Complete genome sequence of Gluconacetobacter saccharivorans CV1 isolated from Fermented Vinegar.</title>
        <authorList>
            <person name="Kim S.-Y."/>
        </authorList>
    </citation>
    <scope>NUCLEOTIDE SEQUENCE [LARGE SCALE GENOMIC DNA]</scope>
    <source>
        <strain evidence="3 4">CV1</strain>
    </source>
</reference>
<feature type="region of interest" description="Disordered" evidence="1">
    <location>
        <begin position="1"/>
        <end position="24"/>
    </location>
</feature>
<evidence type="ECO:0000313" key="4">
    <source>
        <dbReference type="Proteomes" id="UP000264120"/>
    </source>
</evidence>
<feature type="transmembrane region" description="Helical" evidence="2">
    <location>
        <begin position="41"/>
        <end position="64"/>
    </location>
</feature>
<keyword evidence="2" id="KW-1133">Transmembrane helix</keyword>
<proteinExistence type="predicted"/>
<sequence>MSLSTHTPAPSPVQGTQAPMPRMVPDAAPAPLPLTWMGRAWWQRLVCMAGPCAVLWGLIAWAVAQP</sequence>
<keyword evidence="2" id="KW-0812">Transmembrane</keyword>
<dbReference type="RefSeq" id="WP_162900417.1">
    <property type="nucleotide sequence ID" value="NZ_CP023036.1"/>
</dbReference>